<dbReference type="InterPro" id="IPR044862">
    <property type="entry name" value="Pro_4_hyd_alph_FE2OG_OXY"/>
</dbReference>
<dbReference type="InterPro" id="IPR045054">
    <property type="entry name" value="P4HA-like"/>
</dbReference>
<dbReference type="eggNOG" id="ENOG502S24K">
    <property type="taxonomic scope" value="Eukaryota"/>
</dbReference>
<dbReference type="RefSeq" id="XP_003662257.1">
    <property type="nucleotide sequence ID" value="XM_003662209.1"/>
</dbReference>
<evidence type="ECO:0000256" key="3">
    <source>
        <dbReference type="ARBA" id="ARBA00022964"/>
    </source>
</evidence>
<dbReference type="GO" id="GO:0005506">
    <property type="term" value="F:iron ion binding"/>
    <property type="evidence" value="ECO:0007669"/>
    <property type="project" value="InterPro"/>
</dbReference>
<dbReference type="Gene3D" id="2.60.120.620">
    <property type="entry name" value="q2cbj1_9rhob like domain"/>
    <property type="match status" value="1"/>
</dbReference>
<evidence type="ECO:0000256" key="2">
    <source>
        <dbReference type="ARBA" id="ARBA00022723"/>
    </source>
</evidence>
<comment type="cofactor">
    <cofactor evidence="1">
        <name>L-ascorbate</name>
        <dbReference type="ChEBI" id="CHEBI:38290"/>
    </cofactor>
</comment>
<accession>G2Q8A9</accession>
<dbReference type="GO" id="GO:0004656">
    <property type="term" value="F:procollagen-proline 4-dioxygenase activity"/>
    <property type="evidence" value="ECO:0007669"/>
    <property type="project" value="TreeGrafter"/>
</dbReference>
<evidence type="ECO:0000313" key="7">
    <source>
        <dbReference type="EMBL" id="AEO57012.1"/>
    </source>
</evidence>
<dbReference type="KEGG" id="mtm:MYCTH_2302688"/>
<evidence type="ECO:0000313" key="8">
    <source>
        <dbReference type="Proteomes" id="UP000007322"/>
    </source>
</evidence>
<sequence>MFFKRAPAHPSHKHDSNIIPVKTSYVSNPVALPPGFLTTAPPDARPPTAKRIDFASSPLPEYAGRYAAVLDHVLSPSECAALLALAEASVPPSSGPDNNAAAADNDDDPWRPALVNVGGGFEVLQPDYRNGDRIIWDCQEVVDRIWARCLAAAAAAASGGVEGDAGLLERAAAVGAGEVAIVGHDPRQRDGARWEFSRVNERMRFLRYKKGGFFRPHCDAPFVDARDPSRNIQTMFTIHLYLNDSDAEVKGAELVGGATTFYSSDGKRRIDVHPKAGRVLIFQHRRLLHSGDDVLRGTKYTMRTDIMYELKFPETRK</sequence>
<evidence type="ECO:0000256" key="4">
    <source>
        <dbReference type="ARBA" id="ARBA00023002"/>
    </source>
</evidence>
<dbReference type="AlphaFoldDB" id="G2Q8A9"/>
<evidence type="ECO:0000256" key="1">
    <source>
        <dbReference type="ARBA" id="ARBA00001961"/>
    </source>
</evidence>
<dbReference type="Proteomes" id="UP000007322">
    <property type="component" value="Chromosome 2"/>
</dbReference>
<dbReference type="InterPro" id="IPR006620">
    <property type="entry name" value="Pro_4_hyd_alph"/>
</dbReference>
<keyword evidence="5" id="KW-0408">Iron</keyword>
<protein>
    <recommendedName>
        <fullName evidence="6">Prolyl 4-hydroxylase alpha subunit domain-containing protein</fullName>
    </recommendedName>
</protein>
<evidence type="ECO:0000259" key="6">
    <source>
        <dbReference type="SMART" id="SM00702"/>
    </source>
</evidence>
<dbReference type="SMART" id="SM00702">
    <property type="entry name" value="P4Hc"/>
    <property type="match status" value="1"/>
</dbReference>
<feature type="domain" description="Prolyl 4-hydroxylase alpha subunit" evidence="6">
    <location>
        <begin position="65"/>
        <end position="307"/>
    </location>
</feature>
<reference evidence="7 8" key="1">
    <citation type="journal article" date="2011" name="Nat. Biotechnol.">
        <title>Comparative genomic analysis of the thermophilic biomass-degrading fungi Myceliophthora thermophila and Thielavia terrestris.</title>
        <authorList>
            <person name="Berka R.M."/>
            <person name="Grigoriev I.V."/>
            <person name="Otillar R."/>
            <person name="Salamov A."/>
            <person name="Grimwood J."/>
            <person name="Reid I."/>
            <person name="Ishmael N."/>
            <person name="John T."/>
            <person name="Darmond C."/>
            <person name="Moisan M.-C."/>
            <person name="Henrissat B."/>
            <person name="Coutinho P.M."/>
            <person name="Lombard V."/>
            <person name="Natvig D.O."/>
            <person name="Lindquist E."/>
            <person name="Schmutz J."/>
            <person name="Lucas S."/>
            <person name="Harris P."/>
            <person name="Powlowski J."/>
            <person name="Bellemare A."/>
            <person name="Taylor D."/>
            <person name="Butler G."/>
            <person name="de Vries R.P."/>
            <person name="Allijn I.E."/>
            <person name="van den Brink J."/>
            <person name="Ushinsky S."/>
            <person name="Storms R."/>
            <person name="Powell A.J."/>
            <person name="Paulsen I.T."/>
            <person name="Elbourne L.D.H."/>
            <person name="Baker S.E."/>
            <person name="Magnuson J."/>
            <person name="LaBoissiere S."/>
            <person name="Clutterbuck A.J."/>
            <person name="Martinez D."/>
            <person name="Wogulis M."/>
            <person name="de Leon A.L."/>
            <person name="Rey M.W."/>
            <person name="Tsang A."/>
        </authorList>
    </citation>
    <scope>NUCLEOTIDE SEQUENCE [LARGE SCALE GENOMIC DNA]</scope>
    <source>
        <strain evidence="8">ATCC 42464 / BCRC 31852 / DSM 1799</strain>
    </source>
</reference>
<dbReference type="GO" id="GO:0031418">
    <property type="term" value="F:L-ascorbic acid binding"/>
    <property type="evidence" value="ECO:0007669"/>
    <property type="project" value="InterPro"/>
</dbReference>
<dbReference type="HOGENOM" id="CLU_041456_2_1_1"/>
<evidence type="ECO:0000256" key="5">
    <source>
        <dbReference type="ARBA" id="ARBA00023004"/>
    </source>
</evidence>
<keyword evidence="4" id="KW-0560">Oxidoreductase</keyword>
<dbReference type="EMBL" id="CP003003">
    <property type="protein sequence ID" value="AEO57012.1"/>
    <property type="molecule type" value="Genomic_DNA"/>
</dbReference>
<dbReference type="VEuPathDB" id="FungiDB:MYCTH_2302688"/>
<proteinExistence type="predicted"/>
<keyword evidence="3" id="KW-0223">Dioxygenase</keyword>
<gene>
    <name evidence="7" type="ORF">MYCTH_2302688</name>
</gene>
<dbReference type="Pfam" id="PF13640">
    <property type="entry name" value="2OG-FeII_Oxy_3"/>
    <property type="match status" value="1"/>
</dbReference>
<organism evidence="7 8">
    <name type="scientific">Thermothelomyces thermophilus (strain ATCC 42464 / BCRC 31852 / DSM 1799)</name>
    <name type="common">Sporotrichum thermophile</name>
    <dbReference type="NCBI Taxonomy" id="573729"/>
    <lineage>
        <taxon>Eukaryota</taxon>
        <taxon>Fungi</taxon>
        <taxon>Dikarya</taxon>
        <taxon>Ascomycota</taxon>
        <taxon>Pezizomycotina</taxon>
        <taxon>Sordariomycetes</taxon>
        <taxon>Sordariomycetidae</taxon>
        <taxon>Sordariales</taxon>
        <taxon>Chaetomiaceae</taxon>
        <taxon>Thermothelomyces</taxon>
    </lineage>
</organism>
<name>G2Q8A9_THET4</name>
<keyword evidence="2" id="KW-0479">Metal-binding</keyword>
<dbReference type="OMA" id="YEDTRKC"/>
<dbReference type="PANTHER" id="PTHR10869:SF241">
    <property type="entry name" value="FE2OG DIOXYGENASE DOMAIN-CONTAINING PROTEIN"/>
    <property type="match status" value="1"/>
</dbReference>
<dbReference type="GO" id="GO:0005783">
    <property type="term" value="C:endoplasmic reticulum"/>
    <property type="evidence" value="ECO:0007669"/>
    <property type="project" value="TreeGrafter"/>
</dbReference>
<keyword evidence="8" id="KW-1185">Reference proteome</keyword>
<dbReference type="InParanoid" id="G2Q8A9"/>
<dbReference type="PANTHER" id="PTHR10869">
    <property type="entry name" value="PROLYL 4-HYDROXYLASE ALPHA SUBUNIT"/>
    <property type="match status" value="1"/>
</dbReference>
<dbReference type="GeneID" id="11512310"/>
<dbReference type="OrthoDB" id="69177at2759"/>